<dbReference type="SUPFAM" id="SSF46689">
    <property type="entry name" value="Homeodomain-like"/>
    <property type="match status" value="2"/>
</dbReference>
<dbReference type="FunFam" id="1.10.10.10:FF:000020">
    <property type="entry name" value="SWI/SNF complex subunit SMARCC2 isoform c"/>
    <property type="match status" value="1"/>
</dbReference>
<keyword evidence="10" id="KW-1185">Reference proteome</keyword>
<dbReference type="SMART" id="SM00717">
    <property type="entry name" value="SANT"/>
    <property type="match status" value="1"/>
</dbReference>
<feature type="domain" description="SANT" evidence="8">
    <location>
        <begin position="463"/>
        <end position="515"/>
    </location>
</feature>
<dbReference type="Pfam" id="PF16495">
    <property type="entry name" value="SWIRM-assoc_1"/>
    <property type="match status" value="1"/>
</dbReference>
<evidence type="ECO:0000313" key="10">
    <source>
        <dbReference type="Proteomes" id="UP001295684"/>
    </source>
</evidence>
<evidence type="ECO:0000256" key="5">
    <source>
        <dbReference type="SAM" id="Coils"/>
    </source>
</evidence>
<feature type="region of interest" description="Disordered" evidence="6">
    <location>
        <begin position="1"/>
        <end position="22"/>
    </location>
</feature>
<dbReference type="GO" id="GO:0005634">
    <property type="term" value="C:nucleus"/>
    <property type="evidence" value="ECO:0007669"/>
    <property type="project" value="UniProtKB-ARBA"/>
</dbReference>
<name>A0AAD1U060_EUPCR</name>
<feature type="compositionally biased region" description="Basic and acidic residues" evidence="6">
    <location>
        <begin position="330"/>
        <end position="362"/>
    </location>
</feature>
<feature type="compositionally biased region" description="Basic residues" evidence="6">
    <location>
        <begin position="50"/>
        <end position="61"/>
    </location>
</feature>
<proteinExistence type="predicted"/>
<feature type="domain" description="SWIRM" evidence="7">
    <location>
        <begin position="138"/>
        <end position="235"/>
    </location>
</feature>
<feature type="coiled-coil region" evidence="5">
    <location>
        <begin position="626"/>
        <end position="685"/>
    </location>
</feature>
<dbReference type="Gene3D" id="1.10.10.60">
    <property type="entry name" value="Homeodomain-like"/>
    <property type="match status" value="1"/>
</dbReference>
<reference evidence="9" key="1">
    <citation type="submission" date="2023-07" db="EMBL/GenBank/DDBJ databases">
        <authorList>
            <consortium name="AG Swart"/>
            <person name="Singh M."/>
            <person name="Singh A."/>
            <person name="Seah K."/>
            <person name="Emmerich C."/>
        </authorList>
    </citation>
    <scope>NUCLEOTIDE SEQUENCE</scope>
    <source>
        <strain evidence="9">DP1</strain>
    </source>
</reference>
<evidence type="ECO:0000256" key="2">
    <source>
        <dbReference type="ARBA" id="ARBA00023125"/>
    </source>
</evidence>
<dbReference type="PANTHER" id="PTHR12802:SF41">
    <property type="entry name" value="BRAHMA ASSOCIATED PROTEIN 155 KDA"/>
    <property type="match status" value="1"/>
</dbReference>
<keyword evidence="5" id="KW-0175">Coiled coil</keyword>
<sequence length="703" mass="80269">MSKNSRSQNLSKGNAQDPKLSIVIRKFGDKFKYIKINQEDKPLKSNSRGGSRHSNKPRSSAHRAPSEQNSNRNNRKKDIDSVSGVSSNKKGPASLNHASEVGKIGHKSEPGQNNDGEMELGDKDNDNNSEAVAFKPPYVIPSTSQWFDLDHIHEIEKDCLPEFFCGKYPSKTPESYKEYRNFIVKLYRENPSGYLAATTCRRHLAGDACAIIRVHAFLELWGLINFNVDPFQKPHKISLNREGSYAKYLVNAANKHFIERSEQEILKNLGSTSESQAVKEGTTAEPISLDTIKKINFLSHNKRPYCNYCGILCGMYWYRKISTDTGNPELIEKDKADNSGEVNLDQKEHQGNIKREENKQNDDPQDVTMTNEQAIQNPEVSDKVPPKPKKIIEPIEEYKMKKELNDLQFTYVICASCFNDKKYPSVLTPESFERCTIQTILTKSQLNSEDKEILNENEQEKLEPAGEWTQDQTLQLLDSISKHGEDWDLVSKDFEGVKTKQQIISYFITLPINENTSEKIHNINAFAMKAKQERQNLVAEQSSVPTVFSDVSNPIQAQVALFGRLLEHYGLDEEDRREETEKDSTLISGLRSQTKHEGDDKTKVAIKMPIPEEEILSKEVCEKIKKKSMNKSKKLAKRERKELKKLIAMIVEIELKKIGSKVEYLDKLDEVISKEKEQVKEIHSQIFAQRISLALSRNDRKNE</sequence>
<accession>A0AAD1U060</accession>
<keyword evidence="4" id="KW-0539">Nucleus</keyword>
<dbReference type="Pfam" id="PF04433">
    <property type="entry name" value="SWIRM"/>
    <property type="match status" value="1"/>
</dbReference>
<evidence type="ECO:0000256" key="4">
    <source>
        <dbReference type="ARBA" id="ARBA00023242"/>
    </source>
</evidence>
<comment type="caution">
    <text evidence="9">The sequence shown here is derived from an EMBL/GenBank/DDBJ whole genome shotgun (WGS) entry which is preliminary data.</text>
</comment>
<feature type="compositionally biased region" description="Polar residues" evidence="6">
    <location>
        <begin position="367"/>
        <end position="379"/>
    </location>
</feature>
<evidence type="ECO:0000256" key="1">
    <source>
        <dbReference type="ARBA" id="ARBA00023015"/>
    </source>
</evidence>
<keyword evidence="1" id="KW-0805">Transcription regulation</keyword>
<dbReference type="EMBL" id="CAMPGE010000883">
    <property type="protein sequence ID" value="CAI2359646.1"/>
    <property type="molecule type" value="Genomic_DNA"/>
</dbReference>
<protein>
    <submittedName>
        <fullName evidence="9">Uncharacterized protein</fullName>
    </submittedName>
</protein>
<dbReference type="GO" id="GO:0003677">
    <property type="term" value="F:DNA binding"/>
    <property type="evidence" value="ECO:0007669"/>
    <property type="project" value="UniProtKB-KW"/>
</dbReference>
<keyword evidence="3" id="KW-0804">Transcription</keyword>
<feature type="region of interest" description="Disordered" evidence="6">
    <location>
        <begin position="329"/>
        <end position="387"/>
    </location>
</feature>
<evidence type="ECO:0000313" key="9">
    <source>
        <dbReference type="EMBL" id="CAI2359646.1"/>
    </source>
</evidence>
<dbReference type="PROSITE" id="PS50934">
    <property type="entry name" value="SWIRM"/>
    <property type="match status" value="1"/>
</dbReference>
<dbReference type="InterPro" id="IPR032451">
    <property type="entry name" value="SMARCC_C"/>
</dbReference>
<dbReference type="Pfam" id="PF00249">
    <property type="entry name" value="Myb_DNA-binding"/>
    <property type="match status" value="1"/>
</dbReference>
<evidence type="ECO:0000256" key="6">
    <source>
        <dbReference type="SAM" id="MobiDB-lite"/>
    </source>
</evidence>
<dbReference type="PROSITE" id="PS51293">
    <property type="entry name" value="SANT"/>
    <property type="match status" value="1"/>
</dbReference>
<dbReference type="InterPro" id="IPR017884">
    <property type="entry name" value="SANT_dom"/>
</dbReference>
<dbReference type="Proteomes" id="UP001295684">
    <property type="component" value="Unassembled WGS sequence"/>
</dbReference>
<dbReference type="AlphaFoldDB" id="A0AAD1U060"/>
<evidence type="ECO:0000256" key="3">
    <source>
        <dbReference type="ARBA" id="ARBA00023163"/>
    </source>
</evidence>
<dbReference type="CDD" id="cd00167">
    <property type="entry name" value="SANT"/>
    <property type="match status" value="1"/>
</dbReference>
<gene>
    <name evidence="9" type="ORF">ECRASSUSDP1_LOCUS938</name>
</gene>
<evidence type="ECO:0000259" key="8">
    <source>
        <dbReference type="PROSITE" id="PS51293"/>
    </source>
</evidence>
<dbReference type="InterPro" id="IPR007526">
    <property type="entry name" value="SWIRM"/>
</dbReference>
<dbReference type="Gene3D" id="1.10.10.10">
    <property type="entry name" value="Winged helix-like DNA-binding domain superfamily/Winged helix DNA-binding domain"/>
    <property type="match status" value="1"/>
</dbReference>
<feature type="compositionally biased region" description="Polar residues" evidence="6">
    <location>
        <begin position="1"/>
        <end position="14"/>
    </location>
</feature>
<dbReference type="InterPro" id="IPR009057">
    <property type="entry name" value="Homeodomain-like_sf"/>
</dbReference>
<organism evidence="9 10">
    <name type="scientific">Euplotes crassus</name>
    <dbReference type="NCBI Taxonomy" id="5936"/>
    <lineage>
        <taxon>Eukaryota</taxon>
        <taxon>Sar</taxon>
        <taxon>Alveolata</taxon>
        <taxon>Ciliophora</taxon>
        <taxon>Intramacronucleata</taxon>
        <taxon>Spirotrichea</taxon>
        <taxon>Hypotrichia</taxon>
        <taxon>Euplotida</taxon>
        <taxon>Euplotidae</taxon>
        <taxon>Moneuplotes</taxon>
    </lineage>
</organism>
<dbReference type="PANTHER" id="PTHR12802">
    <property type="entry name" value="SWI/SNF COMPLEX-RELATED"/>
    <property type="match status" value="1"/>
</dbReference>
<dbReference type="InterPro" id="IPR036388">
    <property type="entry name" value="WH-like_DNA-bd_sf"/>
</dbReference>
<keyword evidence="2" id="KW-0238">DNA-binding</keyword>
<evidence type="ECO:0000259" key="7">
    <source>
        <dbReference type="PROSITE" id="PS50934"/>
    </source>
</evidence>
<dbReference type="InterPro" id="IPR001005">
    <property type="entry name" value="SANT/Myb"/>
</dbReference>
<feature type="region of interest" description="Disordered" evidence="6">
    <location>
        <begin position="36"/>
        <end position="131"/>
    </location>
</feature>